<evidence type="ECO:0000313" key="2">
    <source>
        <dbReference type="EMBL" id="TQV78169.1"/>
    </source>
</evidence>
<evidence type="ECO:0000256" key="1">
    <source>
        <dbReference type="ARBA" id="ARBA00022801"/>
    </source>
</evidence>
<protein>
    <submittedName>
        <fullName evidence="2">Alpha/beta hydrolase</fullName>
    </submittedName>
</protein>
<keyword evidence="3" id="KW-1185">Reference proteome</keyword>
<dbReference type="EMBL" id="VHSG01000013">
    <property type="protein sequence ID" value="TQV78169.1"/>
    <property type="molecule type" value="Genomic_DNA"/>
</dbReference>
<dbReference type="PANTHER" id="PTHR22946">
    <property type="entry name" value="DIENELACTONE HYDROLASE DOMAIN-CONTAINING PROTEIN-RELATED"/>
    <property type="match status" value="1"/>
</dbReference>
<dbReference type="GO" id="GO:0016787">
    <property type="term" value="F:hydrolase activity"/>
    <property type="evidence" value="ECO:0007669"/>
    <property type="project" value="UniProtKB-KW"/>
</dbReference>
<dbReference type="Proteomes" id="UP000319732">
    <property type="component" value="Unassembled WGS sequence"/>
</dbReference>
<dbReference type="Pfam" id="PF06500">
    <property type="entry name" value="FrsA-like"/>
    <property type="match status" value="2"/>
</dbReference>
<keyword evidence="1 2" id="KW-0378">Hydrolase</keyword>
<name>A0A545TLR9_9GAMM</name>
<dbReference type="SUPFAM" id="SSF53474">
    <property type="entry name" value="alpha/beta-Hydrolases"/>
    <property type="match status" value="1"/>
</dbReference>
<dbReference type="OrthoDB" id="5590073at2"/>
<dbReference type="RefSeq" id="WP_142904949.1">
    <property type="nucleotide sequence ID" value="NZ_ML660094.1"/>
</dbReference>
<organism evidence="2 3">
    <name type="scientific">Exilibacterium tricleocarpae</name>
    <dbReference type="NCBI Taxonomy" id="2591008"/>
    <lineage>
        <taxon>Bacteria</taxon>
        <taxon>Pseudomonadati</taxon>
        <taxon>Pseudomonadota</taxon>
        <taxon>Gammaproteobacteria</taxon>
        <taxon>Cellvibrionales</taxon>
        <taxon>Cellvibrionaceae</taxon>
        <taxon>Exilibacterium</taxon>
    </lineage>
</organism>
<accession>A0A545TLR9</accession>
<comment type="caution">
    <text evidence="2">The sequence shown here is derived from an EMBL/GenBank/DDBJ whole genome shotgun (WGS) entry which is preliminary data.</text>
</comment>
<dbReference type="Gene3D" id="3.40.50.1820">
    <property type="entry name" value="alpha/beta hydrolase"/>
    <property type="match status" value="1"/>
</dbReference>
<dbReference type="InterPro" id="IPR029058">
    <property type="entry name" value="AB_hydrolase_fold"/>
</dbReference>
<dbReference type="AlphaFoldDB" id="A0A545TLR9"/>
<proteinExistence type="predicted"/>
<dbReference type="InterPro" id="IPR050261">
    <property type="entry name" value="FrsA_esterase"/>
</dbReference>
<gene>
    <name evidence="2" type="ORF">FKG94_13950</name>
</gene>
<dbReference type="InterPro" id="IPR010520">
    <property type="entry name" value="FrsA-like"/>
</dbReference>
<sequence>MKLLTKSRFSLNRLKALIGILATILSFGSASEVIAVQSAATSPATSAEAAPEAYGDNWWRSVRKGMWEWEGADWDVVKGALEKIENATGKRRYGDKFDTIIEYGPGHWVYEWSNIGNEAYKAGLEYERKGNIVAARKSFLQASTYYTQASYPHLRDKYARAALAKAFEMYSLAGRYFAVPMEVWHLEVDGASFKAFVHFPTRHHSKTMPVILKTGGMDVLSTEFYPLSETINATGTAMIAYDSPGTGNDGVVDVNYDKHHVAVLKRVLGDKRFDNKRIGVWSESLAGLTTVRLALGKHRGDVAAVVNSCGPMHTLYALKLAGGIPPQYELHDMIEAYNNRRLSKREIDEFNRSMLTPSLQALLQDFQGETYIDRVRATPGDLLNLLSKSLPISLVEQGLLGKKNVTNTPILTINTHADPLVPHGESQLVTDASVQGKLMIYDNYEGHCVSRAEIPMIMEWLSYHLRLLTDVPGLLD</sequence>
<dbReference type="PANTHER" id="PTHR22946:SF12">
    <property type="entry name" value="CONIDIAL PIGMENT BIOSYNTHESIS PROTEIN AYG1 (AFU_ORTHOLOGUE AFUA_2G17550)"/>
    <property type="match status" value="1"/>
</dbReference>
<evidence type="ECO:0000313" key="3">
    <source>
        <dbReference type="Proteomes" id="UP000319732"/>
    </source>
</evidence>
<reference evidence="2 3" key="1">
    <citation type="submission" date="2019-06" db="EMBL/GenBank/DDBJ databases">
        <title>Whole genome sequence for Cellvibrionaceae sp. R142.</title>
        <authorList>
            <person name="Wang G."/>
        </authorList>
    </citation>
    <scope>NUCLEOTIDE SEQUENCE [LARGE SCALE GENOMIC DNA]</scope>
    <source>
        <strain evidence="2 3">R142</strain>
    </source>
</reference>